<accession>A0ABV9XTQ0</accession>
<reference evidence="3" key="1">
    <citation type="journal article" date="2019" name="Int. J. Syst. Evol. Microbiol.">
        <title>The Global Catalogue of Microorganisms (GCM) 10K type strain sequencing project: providing services to taxonomists for standard genome sequencing and annotation.</title>
        <authorList>
            <consortium name="The Broad Institute Genomics Platform"/>
            <consortium name="The Broad Institute Genome Sequencing Center for Infectious Disease"/>
            <person name="Wu L."/>
            <person name="Ma J."/>
        </authorList>
    </citation>
    <scope>NUCLEOTIDE SEQUENCE [LARGE SCALE GENOMIC DNA]</scope>
    <source>
        <strain evidence="3">KCTC 12848</strain>
    </source>
</reference>
<sequence>MRGRLSWPALAAGAAVVAVGVGAVFATYYVWPALQEAVPPPAATFVGLVLGFPIGLAGSAVAERVDRRRGRRR</sequence>
<keyword evidence="1" id="KW-1133">Transmembrane helix</keyword>
<feature type="transmembrane region" description="Helical" evidence="1">
    <location>
        <begin position="7"/>
        <end position="31"/>
    </location>
</feature>
<evidence type="ECO:0000313" key="2">
    <source>
        <dbReference type="EMBL" id="MFC5053611.1"/>
    </source>
</evidence>
<name>A0ABV9XTQ0_9PSEU</name>
<gene>
    <name evidence="2" type="ORF">ACFPFM_07550</name>
</gene>
<organism evidence="2 3">
    <name type="scientific">Saccharothrix xinjiangensis</name>
    <dbReference type="NCBI Taxonomy" id="204798"/>
    <lineage>
        <taxon>Bacteria</taxon>
        <taxon>Bacillati</taxon>
        <taxon>Actinomycetota</taxon>
        <taxon>Actinomycetes</taxon>
        <taxon>Pseudonocardiales</taxon>
        <taxon>Pseudonocardiaceae</taxon>
        <taxon>Saccharothrix</taxon>
    </lineage>
</organism>
<evidence type="ECO:0000256" key="1">
    <source>
        <dbReference type="SAM" id="Phobius"/>
    </source>
</evidence>
<protein>
    <submittedName>
        <fullName evidence="2">Uncharacterized protein</fullName>
    </submittedName>
</protein>
<keyword evidence="1" id="KW-0812">Transmembrane</keyword>
<evidence type="ECO:0000313" key="3">
    <source>
        <dbReference type="Proteomes" id="UP001595833"/>
    </source>
</evidence>
<dbReference type="Proteomes" id="UP001595833">
    <property type="component" value="Unassembled WGS sequence"/>
</dbReference>
<comment type="caution">
    <text evidence="2">The sequence shown here is derived from an EMBL/GenBank/DDBJ whole genome shotgun (WGS) entry which is preliminary data.</text>
</comment>
<dbReference type="EMBL" id="JBHSJB010000007">
    <property type="protein sequence ID" value="MFC5053611.1"/>
    <property type="molecule type" value="Genomic_DNA"/>
</dbReference>
<dbReference type="RefSeq" id="WP_344036470.1">
    <property type="nucleotide sequence ID" value="NZ_BAAAKE010000005.1"/>
</dbReference>
<feature type="transmembrane region" description="Helical" evidence="1">
    <location>
        <begin position="43"/>
        <end position="62"/>
    </location>
</feature>
<keyword evidence="1" id="KW-0472">Membrane</keyword>
<proteinExistence type="predicted"/>
<keyword evidence="3" id="KW-1185">Reference proteome</keyword>